<keyword evidence="3 10" id="KW-0479">Metal-binding</keyword>
<evidence type="ECO:0000256" key="8">
    <source>
        <dbReference type="ARBA" id="ARBA00022884"/>
    </source>
</evidence>
<evidence type="ECO:0000256" key="7">
    <source>
        <dbReference type="ARBA" id="ARBA00022833"/>
    </source>
</evidence>
<evidence type="ECO:0000313" key="13">
    <source>
        <dbReference type="EMBL" id="AXK51348.1"/>
    </source>
</evidence>
<dbReference type="PROSITE" id="PS50936">
    <property type="entry name" value="ENGC_GTPASE"/>
    <property type="match status" value="1"/>
</dbReference>
<dbReference type="Gene3D" id="3.40.50.300">
    <property type="entry name" value="P-loop containing nucleotide triphosphate hydrolases"/>
    <property type="match status" value="1"/>
</dbReference>
<dbReference type="InterPro" id="IPR027417">
    <property type="entry name" value="P-loop_NTPase"/>
</dbReference>
<evidence type="ECO:0000256" key="3">
    <source>
        <dbReference type="ARBA" id="ARBA00022723"/>
    </source>
</evidence>
<evidence type="ECO:0000256" key="9">
    <source>
        <dbReference type="ARBA" id="ARBA00023134"/>
    </source>
</evidence>
<feature type="binding site" evidence="10">
    <location>
        <position position="256"/>
    </location>
    <ligand>
        <name>Zn(2+)</name>
        <dbReference type="ChEBI" id="CHEBI:29105"/>
    </ligand>
</feature>
<dbReference type="InterPro" id="IPR010914">
    <property type="entry name" value="RsgA_GTPase_dom"/>
</dbReference>
<evidence type="ECO:0000256" key="5">
    <source>
        <dbReference type="ARBA" id="ARBA00022741"/>
    </source>
</evidence>
<dbReference type="InterPro" id="IPR031944">
    <property type="entry name" value="RsgA_N"/>
</dbReference>
<evidence type="ECO:0000313" key="14">
    <source>
        <dbReference type="Proteomes" id="UP000254792"/>
    </source>
</evidence>
<accession>A0A345Z419</accession>
<dbReference type="SUPFAM" id="SSF50249">
    <property type="entry name" value="Nucleic acid-binding proteins"/>
    <property type="match status" value="1"/>
</dbReference>
<dbReference type="GO" id="GO:0003924">
    <property type="term" value="F:GTPase activity"/>
    <property type="evidence" value="ECO:0007669"/>
    <property type="project" value="UniProtKB-UniRule"/>
</dbReference>
<keyword evidence="9 10" id="KW-0342">GTP-binding</keyword>
<comment type="subcellular location">
    <subcellularLocation>
        <location evidence="10">Cytoplasm</location>
    </subcellularLocation>
</comment>
<dbReference type="PANTHER" id="PTHR32120:SF11">
    <property type="entry name" value="SMALL RIBOSOMAL SUBUNIT BIOGENESIS GTPASE RSGA 1, MITOCHONDRIAL-RELATED"/>
    <property type="match status" value="1"/>
</dbReference>
<evidence type="ECO:0000259" key="12">
    <source>
        <dbReference type="PROSITE" id="PS51721"/>
    </source>
</evidence>
<dbReference type="EC" id="3.6.1.-" evidence="10"/>
<dbReference type="Proteomes" id="UP000254792">
    <property type="component" value="Chromosome"/>
</dbReference>
<sequence>MSQGLVIKIVSEYCYVLSDEKIYECKAVGILRHQKLKLTVGDKAEFEILDEINLKGSISGFESRKNLLHRPRIANIDQVIIITSVANPKFASYILNKYLAFVEIIGIKPVLAFTKTDLIDSNDPVIKEINSYKNIGYEIFLINNKITSDSDWKRFKTIFKDKISVFTGQTGAGKSTTLNHLIPGLMEKTQEISKALNRGKHTTTKNELFPVDGGYIADTPGFSSFELSEVNCSELAQSYSFFKINLGKCKFRDCLHLKSAPGCFIKDAVEKKQFPEFIYTDYLKMLEEIKLIEGGRKF</sequence>
<dbReference type="Pfam" id="PF03193">
    <property type="entry name" value="RsgA_GTPase"/>
    <property type="match status" value="1"/>
</dbReference>
<reference evidence="13 14" key="1">
    <citation type="submission" date="2018-07" db="EMBL/GenBank/DDBJ databases">
        <title>Complete genome sequence of Spiroplasma alleghenense PLHS-1 (ATCC 51752).</title>
        <authorList>
            <person name="Chou L."/>
            <person name="Lee T.-Y."/>
            <person name="Tsai Y.-M."/>
            <person name="Kuo C.-H."/>
        </authorList>
    </citation>
    <scope>NUCLEOTIDE SEQUENCE [LARGE SCALE GENOMIC DNA]</scope>
    <source>
        <strain evidence="13 14">PLHS-1</strain>
    </source>
</reference>
<keyword evidence="6 10" id="KW-0378">Hydrolase</keyword>
<keyword evidence="2 10" id="KW-0690">Ribosome biogenesis</keyword>
<evidence type="ECO:0000256" key="10">
    <source>
        <dbReference type="HAMAP-Rule" id="MF_01820"/>
    </source>
</evidence>
<dbReference type="NCBIfam" id="TIGR00157">
    <property type="entry name" value="ribosome small subunit-dependent GTPase A"/>
    <property type="match status" value="1"/>
</dbReference>
<comment type="function">
    <text evidence="10">One of several proteins that assist in the late maturation steps of the functional core of the 30S ribosomal subunit. Helps release RbfA from mature subunits. May play a role in the assembly of ribosomal proteins into the subunit. Circularly permuted GTPase that catalyzes slow GTP hydrolysis, GTPase activity is stimulated by the 30S ribosomal subunit.</text>
</comment>
<feature type="binding site" evidence="10">
    <location>
        <begin position="114"/>
        <end position="117"/>
    </location>
    <ligand>
        <name>GTP</name>
        <dbReference type="ChEBI" id="CHEBI:37565"/>
    </ligand>
</feature>
<dbReference type="GO" id="GO:0005737">
    <property type="term" value="C:cytoplasm"/>
    <property type="evidence" value="ECO:0007669"/>
    <property type="project" value="UniProtKB-SubCell"/>
</dbReference>
<dbReference type="EMBL" id="CP031376">
    <property type="protein sequence ID" value="AXK51348.1"/>
    <property type="molecule type" value="Genomic_DNA"/>
</dbReference>
<dbReference type="GO" id="GO:0005525">
    <property type="term" value="F:GTP binding"/>
    <property type="evidence" value="ECO:0007669"/>
    <property type="project" value="UniProtKB-UniRule"/>
</dbReference>
<feature type="binding site" evidence="10">
    <location>
        <begin position="168"/>
        <end position="176"/>
    </location>
    <ligand>
        <name>GTP</name>
        <dbReference type="ChEBI" id="CHEBI:37565"/>
    </ligand>
</feature>
<dbReference type="Gene3D" id="2.40.50.140">
    <property type="entry name" value="Nucleic acid-binding proteins"/>
    <property type="match status" value="1"/>
</dbReference>
<evidence type="ECO:0000256" key="6">
    <source>
        <dbReference type="ARBA" id="ARBA00022801"/>
    </source>
</evidence>
<feature type="domain" description="CP-type G" evidence="12">
    <location>
        <begin position="65"/>
        <end position="225"/>
    </location>
</feature>
<evidence type="ECO:0000256" key="2">
    <source>
        <dbReference type="ARBA" id="ARBA00022517"/>
    </source>
</evidence>
<name>A0A345Z419_9MOLU</name>
<dbReference type="GO" id="GO:0019843">
    <property type="term" value="F:rRNA binding"/>
    <property type="evidence" value="ECO:0007669"/>
    <property type="project" value="UniProtKB-KW"/>
</dbReference>
<gene>
    <name evidence="13" type="primary">engC</name>
    <name evidence="10" type="synonym">rsgA</name>
    <name evidence="13" type="ORF">SALLE_v1c06780</name>
</gene>
<dbReference type="Pfam" id="PF16745">
    <property type="entry name" value="RsgA_N"/>
    <property type="match status" value="1"/>
</dbReference>
<dbReference type="GO" id="GO:0046872">
    <property type="term" value="F:metal ion binding"/>
    <property type="evidence" value="ECO:0007669"/>
    <property type="project" value="UniProtKB-KW"/>
</dbReference>
<protein>
    <recommendedName>
        <fullName evidence="10">Small ribosomal subunit biogenesis GTPase RsgA</fullName>
        <ecNumber evidence="10">3.6.1.-</ecNumber>
    </recommendedName>
</protein>
<dbReference type="SUPFAM" id="SSF52540">
    <property type="entry name" value="P-loop containing nucleoside triphosphate hydrolases"/>
    <property type="match status" value="1"/>
</dbReference>
<dbReference type="PANTHER" id="PTHR32120">
    <property type="entry name" value="SMALL RIBOSOMAL SUBUNIT BIOGENESIS GTPASE RSGA"/>
    <property type="match status" value="1"/>
</dbReference>
<comment type="subunit">
    <text evidence="10">Monomer. Associates with 30S ribosomal subunit, binds 16S rRNA.</text>
</comment>
<proteinExistence type="inferred from homology"/>
<evidence type="ECO:0000256" key="1">
    <source>
        <dbReference type="ARBA" id="ARBA00022490"/>
    </source>
</evidence>
<dbReference type="CDD" id="cd01854">
    <property type="entry name" value="YjeQ_EngC"/>
    <property type="match status" value="1"/>
</dbReference>
<dbReference type="InterPro" id="IPR012340">
    <property type="entry name" value="NA-bd_OB-fold"/>
</dbReference>
<dbReference type="HAMAP" id="MF_01820">
    <property type="entry name" value="GTPase_RsgA"/>
    <property type="match status" value="1"/>
</dbReference>
<evidence type="ECO:0000256" key="4">
    <source>
        <dbReference type="ARBA" id="ARBA00022730"/>
    </source>
</evidence>
<keyword evidence="5 10" id="KW-0547">Nucleotide-binding</keyword>
<keyword evidence="7 10" id="KW-0862">Zinc</keyword>
<dbReference type="OrthoDB" id="9809485at2"/>
<dbReference type="KEGG" id="salx:SALLE_v1c06780"/>
<dbReference type="AlphaFoldDB" id="A0A345Z419"/>
<dbReference type="InterPro" id="IPR004881">
    <property type="entry name" value="Ribosome_biogen_GTPase_RsgA"/>
</dbReference>
<keyword evidence="8 10" id="KW-0694">RNA-binding</keyword>
<dbReference type="RefSeq" id="WP_115558250.1">
    <property type="nucleotide sequence ID" value="NZ_CP031376.1"/>
</dbReference>
<keyword evidence="1 10" id="KW-0963">Cytoplasm</keyword>
<evidence type="ECO:0000259" key="11">
    <source>
        <dbReference type="PROSITE" id="PS50936"/>
    </source>
</evidence>
<feature type="binding site" evidence="10">
    <location>
        <position position="254"/>
    </location>
    <ligand>
        <name>Zn(2+)</name>
        <dbReference type="ChEBI" id="CHEBI:29105"/>
    </ligand>
</feature>
<comment type="similarity">
    <text evidence="10">Belongs to the TRAFAC class YlqF/YawG GTPase family. RsgA subfamily.</text>
</comment>
<dbReference type="GO" id="GO:0042274">
    <property type="term" value="P:ribosomal small subunit biogenesis"/>
    <property type="evidence" value="ECO:0007669"/>
    <property type="project" value="UniProtKB-UniRule"/>
</dbReference>
<organism evidence="13 14">
    <name type="scientific">Spiroplasma alleghenense</name>
    <dbReference type="NCBI Taxonomy" id="216931"/>
    <lineage>
        <taxon>Bacteria</taxon>
        <taxon>Bacillati</taxon>
        <taxon>Mycoplasmatota</taxon>
        <taxon>Mollicutes</taxon>
        <taxon>Entomoplasmatales</taxon>
        <taxon>Spiroplasmataceae</taxon>
        <taxon>Spiroplasma</taxon>
    </lineage>
</organism>
<keyword evidence="14" id="KW-1185">Reference proteome</keyword>
<keyword evidence="4 10" id="KW-0699">rRNA-binding</keyword>
<dbReference type="Gene3D" id="1.10.40.50">
    <property type="entry name" value="Probable gtpase engc, domain 3"/>
    <property type="match status" value="1"/>
</dbReference>
<feature type="binding site" evidence="10">
    <location>
        <position position="249"/>
    </location>
    <ligand>
        <name>Zn(2+)</name>
        <dbReference type="ChEBI" id="CHEBI:29105"/>
    </ligand>
</feature>
<feature type="binding site" evidence="10">
    <location>
        <position position="263"/>
    </location>
    <ligand>
        <name>Zn(2+)</name>
        <dbReference type="ChEBI" id="CHEBI:29105"/>
    </ligand>
</feature>
<feature type="domain" description="EngC GTPase" evidence="11">
    <location>
        <begin position="74"/>
        <end position="223"/>
    </location>
</feature>
<dbReference type="InterPro" id="IPR030378">
    <property type="entry name" value="G_CP_dom"/>
</dbReference>
<comment type="cofactor">
    <cofactor evidence="10">
        <name>Zn(2+)</name>
        <dbReference type="ChEBI" id="CHEBI:29105"/>
    </cofactor>
    <text evidence="10">Binds 1 zinc ion per subunit.</text>
</comment>
<dbReference type="PROSITE" id="PS51721">
    <property type="entry name" value="G_CP"/>
    <property type="match status" value="1"/>
</dbReference>